<dbReference type="PANTHER" id="PTHR24252">
    <property type="entry name" value="ACROSIN-RELATED"/>
    <property type="match status" value="1"/>
</dbReference>
<evidence type="ECO:0000256" key="1">
    <source>
        <dbReference type="ARBA" id="ARBA00023157"/>
    </source>
</evidence>
<dbReference type="GO" id="GO:0004252">
    <property type="term" value="F:serine-type endopeptidase activity"/>
    <property type="evidence" value="ECO:0007669"/>
    <property type="project" value="InterPro"/>
</dbReference>
<dbReference type="PANTHER" id="PTHR24252:SF7">
    <property type="entry name" value="HYALIN"/>
    <property type="match status" value="1"/>
</dbReference>
<sequence>MDAFSNVDSNNRGKRIIDGYTPEPYHMPWIGLLVKDGKARCTAFLVSKNANAKASVWVLSAKHCFNDVLFDEYEDKTINSTSYGLLFGVHDLRFSTQHVIYRTIDELFIYPDEGLKTKDIILIKLDRQIKFNSYINGLCLPDSTEEHTPYEDTPW</sequence>
<feature type="domain" description="Peptidase S1" evidence="2">
    <location>
        <begin position="16"/>
        <end position="155"/>
    </location>
</feature>
<dbReference type="Gene3D" id="2.40.10.10">
    <property type="entry name" value="Trypsin-like serine proteases"/>
    <property type="match status" value="1"/>
</dbReference>
<evidence type="ECO:0000313" key="3">
    <source>
        <dbReference type="Proteomes" id="UP000887565"/>
    </source>
</evidence>
<reference evidence="4" key="1">
    <citation type="submission" date="2022-11" db="UniProtKB">
        <authorList>
            <consortium name="WormBaseParasite"/>
        </authorList>
    </citation>
    <scope>IDENTIFICATION</scope>
</reference>
<dbReference type="InterPro" id="IPR001254">
    <property type="entry name" value="Trypsin_dom"/>
</dbReference>
<name>A0A915HJV3_ROMCU</name>
<dbReference type="Pfam" id="PF00089">
    <property type="entry name" value="Trypsin"/>
    <property type="match status" value="1"/>
</dbReference>
<proteinExistence type="predicted"/>
<dbReference type="GO" id="GO:0006508">
    <property type="term" value="P:proteolysis"/>
    <property type="evidence" value="ECO:0007669"/>
    <property type="project" value="InterPro"/>
</dbReference>
<evidence type="ECO:0000313" key="4">
    <source>
        <dbReference type="WBParaSite" id="nRc.2.0.1.t01861-RA"/>
    </source>
</evidence>
<evidence type="ECO:0000259" key="2">
    <source>
        <dbReference type="PROSITE" id="PS50240"/>
    </source>
</evidence>
<accession>A0A915HJV3</accession>
<dbReference type="InterPro" id="IPR009003">
    <property type="entry name" value="Peptidase_S1_PA"/>
</dbReference>
<keyword evidence="3" id="KW-1185">Reference proteome</keyword>
<protein>
    <submittedName>
        <fullName evidence="4">Peptidase S1 domain-containing protein</fullName>
    </submittedName>
</protein>
<dbReference type="PROSITE" id="PS50240">
    <property type="entry name" value="TRYPSIN_DOM"/>
    <property type="match status" value="1"/>
</dbReference>
<dbReference type="Proteomes" id="UP000887565">
    <property type="component" value="Unplaced"/>
</dbReference>
<dbReference type="InterPro" id="IPR043504">
    <property type="entry name" value="Peptidase_S1_PA_chymotrypsin"/>
</dbReference>
<keyword evidence="1" id="KW-1015">Disulfide bond</keyword>
<dbReference type="SUPFAM" id="SSF50494">
    <property type="entry name" value="Trypsin-like serine proteases"/>
    <property type="match status" value="1"/>
</dbReference>
<dbReference type="WBParaSite" id="nRc.2.0.1.t01861-RA">
    <property type="protein sequence ID" value="nRc.2.0.1.t01861-RA"/>
    <property type="gene ID" value="nRc.2.0.1.g01861"/>
</dbReference>
<organism evidence="3 4">
    <name type="scientific">Romanomermis culicivorax</name>
    <name type="common">Nematode worm</name>
    <dbReference type="NCBI Taxonomy" id="13658"/>
    <lineage>
        <taxon>Eukaryota</taxon>
        <taxon>Metazoa</taxon>
        <taxon>Ecdysozoa</taxon>
        <taxon>Nematoda</taxon>
        <taxon>Enoplea</taxon>
        <taxon>Dorylaimia</taxon>
        <taxon>Mermithida</taxon>
        <taxon>Mermithoidea</taxon>
        <taxon>Mermithidae</taxon>
        <taxon>Romanomermis</taxon>
    </lineage>
</organism>
<dbReference type="AlphaFoldDB" id="A0A915HJV3"/>